<dbReference type="InterPro" id="IPR002123">
    <property type="entry name" value="Plipid/glycerol_acylTrfase"/>
</dbReference>
<gene>
    <name evidence="5" type="ORF">H8710_02850</name>
</gene>
<keyword evidence="3" id="KW-0472">Membrane</keyword>
<proteinExistence type="predicted"/>
<evidence type="ECO:0000313" key="5">
    <source>
        <dbReference type="EMBL" id="MBC8559003.1"/>
    </source>
</evidence>
<evidence type="ECO:0000256" key="3">
    <source>
        <dbReference type="SAM" id="Phobius"/>
    </source>
</evidence>
<evidence type="ECO:0000256" key="1">
    <source>
        <dbReference type="ARBA" id="ARBA00022679"/>
    </source>
</evidence>
<keyword evidence="2 5" id="KW-0012">Acyltransferase</keyword>
<feature type="transmembrane region" description="Helical" evidence="3">
    <location>
        <begin position="12"/>
        <end position="29"/>
    </location>
</feature>
<keyword evidence="3" id="KW-0812">Transmembrane</keyword>
<keyword evidence="1" id="KW-0808">Transferase</keyword>
<accession>A0A926I1Z1</accession>
<dbReference type="SMART" id="SM00563">
    <property type="entry name" value="PlsC"/>
    <property type="match status" value="1"/>
</dbReference>
<dbReference type="Proteomes" id="UP000610760">
    <property type="component" value="Unassembled WGS sequence"/>
</dbReference>
<comment type="caution">
    <text evidence="5">The sequence shown here is derived from an EMBL/GenBank/DDBJ whole genome shotgun (WGS) entry which is preliminary data.</text>
</comment>
<organism evidence="5 6">
    <name type="scientific">Fumia xinanensis</name>
    <dbReference type="NCBI Taxonomy" id="2763659"/>
    <lineage>
        <taxon>Bacteria</taxon>
        <taxon>Bacillati</taxon>
        <taxon>Bacillota</taxon>
        <taxon>Clostridia</taxon>
        <taxon>Eubacteriales</taxon>
        <taxon>Oscillospiraceae</taxon>
        <taxon>Fumia</taxon>
    </lineage>
</organism>
<keyword evidence="3" id="KW-1133">Transmembrane helix</keyword>
<dbReference type="PANTHER" id="PTHR10434:SF11">
    <property type="entry name" value="1-ACYL-SN-GLYCEROL-3-PHOSPHATE ACYLTRANSFERASE"/>
    <property type="match status" value="1"/>
</dbReference>
<dbReference type="EMBL" id="JACRSV010000001">
    <property type="protein sequence ID" value="MBC8559003.1"/>
    <property type="molecule type" value="Genomic_DNA"/>
</dbReference>
<evidence type="ECO:0000259" key="4">
    <source>
        <dbReference type="SMART" id="SM00563"/>
    </source>
</evidence>
<keyword evidence="6" id="KW-1185">Reference proteome</keyword>
<dbReference type="GO" id="GO:0006654">
    <property type="term" value="P:phosphatidic acid biosynthetic process"/>
    <property type="evidence" value="ECO:0007669"/>
    <property type="project" value="TreeGrafter"/>
</dbReference>
<dbReference type="Pfam" id="PF01553">
    <property type="entry name" value="Acyltransferase"/>
    <property type="match status" value="1"/>
</dbReference>
<name>A0A926I1Z1_9FIRM</name>
<dbReference type="AlphaFoldDB" id="A0A926I1Z1"/>
<dbReference type="SUPFAM" id="SSF69593">
    <property type="entry name" value="Glycerol-3-phosphate (1)-acyltransferase"/>
    <property type="match status" value="1"/>
</dbReference>
<dbReference type="RefSeq" id="WP_249293897.1">
    <property type="nucleotide sequence ID" value="NZ_JACRSV010000001.1"/>
</dbReference>
<sequence length="242" mass="27705">MIYRILTTLLHYLIAIPILTIVDVLFLGFRVRGWEHLRDIEDTGAVIACNHIHYLDCTFLGILSVPRRPIFCTLEQNFQIPVAKHLIKWLGGVAIPQKIGALRRFVEDAADAAQKGKLVIIYPEGELKLYCDYLRPFKDGAFKTAVKAGVPVLPCYITQEKPKGIFRLFKQKPCLILNVGEPVYPRKIATAKDQQTDEKFDIRATVRNLRERVYCEMERLADRELPSFHGEPELDNECPEVV</sequence>
<dbReference type="CDD" id="cd07989">
    <property type="entry name" value="LPLAT_AGPAT-like"/>
    <property type="match status" value="1"/>
</dbReference>
<evidence type="ECO:0000256" key="2">
    <source>
        <dbReference type="ARBA" id="ARBA00023315"/>
    </source>
</evidence>
<feature type="domain" description="Phospholipid/glycerol acyltransferase" evidence="4">
    <location>
        <begin position="45"/>
        <end position="160"/>
    </location>
</feature>
<dbReference type="PANTHER" id="PTHR10434">
    <property type="entry name" value="1-ACYL-SN-GLYCEROL-3-PHOSPHATE ACYLTRANSFERASE"/>
    <property type="match status" value="1"/>
</dbReference>
<reference evidence="5" key="1">
    <citation type="submission" date="2020-08" db="EMBL/GenBank/DDBJ databases">
        <title>Genome public.</title>
        <authorList>
            <person name="Liu C."/>
            <person name="Sun Q."/>
        </authorList>
    </citation>
    <scope>NUCLEOTIDE SEQUENCE</scope>
    <source>
        <strain evidence="5">NSJ-33</strain>
    </source>
</reference>
<dbReference type="GO" id="GO:0003841">
    <property type="term" value="F:1-acylglycerol-3-phosphate O-acyltransferase activity"/>
    <property type="evidence" value="ECO:0007669"/>
    <property type="project" value="TreeGrafter"/>
</dbReference>
<protein>
    <submittedName>
        <fullName evidence="5">1-acyl-sn-glycerol-3-phosphate acyltransferase</fullName>
    </submittedName>
</protein>
<evidence type="ECO:0000313" key="6">
    <source>
        <dbReference type="Proteomes" id="UP000610760"/>
    </source>
</evidence>